<dbReference type="EMBL" id="AGAZ01000061">
    <property type="protein sequence ID" value="EGZ45170.1"/>
    <property type="molecule type" value="Genomic_DNA"/>
</dbReference>
<organism evidence="1 2">
    <name type="scientific">Neisseria wadsworthii 9715</name>
    <dbReference type="NCBI Taxonomy" id="1030841"/>
    <lineage>
        <taxon>Bacteria</taxon>
        <taxon>Pseudomonadati</taxon>
        <taxon>Pseudomonadota</taxon>
        <taxon>Betaproteobacteria</taxon>
        <taxon>Neisseriales</taxon>
        <taxon>Neisseriaceae</taxon>
        <taxon>Neisseria</taxon>
    </lineage>
</organism>
<dbReference type="Proteomes" id="UP000005336">
    <property type="component" value="Unassembled WGS sequence"/>
</dbReference>
<gene>
    <name evidence="1" type="ORF">HMPREF9370_1729</name>
</gene>
<keyword evidence="2" id="KW-1185">Reference proteome</keyword>
<reference evidence="1 2" key="1">
    <citation type="submission" date="2011-06" db="EMBL/GenBank/DDBJ databases">
        <authorList>
            <person name="Muzny D."/>
            <person name="Qin X."/>
            <person name="Deng J."/>
            <person name="Jiang H."/>
            <person name="Liu Y."/>
            <person name="Qu J."/>
            <person name="Song X.-Z."/>
            <person name="Zhang L."/>
            <person name="Thornton R."/>
            <person name="Coyle M."/>
            <person name="Francisco L."/>
            <person name="Jackson L."/>
            <person name="Javaid M."/>
            <person name="Korchina V."/>
            <person name="Kovar C."/>
            <person name="Mata R."/>
            <person name="Mathew T."/>
            <person name="Ngo R."/>
            <person name="Nguyen L."/>
            <person name="Nguyen N."/>
            <person name="Okwuonu G."/>
            <person name="Ongeri F."/>
            <person name="Pham C."/>
            <person name="Simmons D."/>
            <person name="Wilczek-Boney K."/>
            <person name="Hale W."/>
            <person name="Jakkamsetti A."/>
            <person name="Pham P."/>
            <person name="Ruth R."/>
            <person name="San Lucas F."/>
            <person name="Warren J."/>
            <person name="Zhang J."/>
            <person name="Zhao Z."/>
            <person name="Zhou C."/>
            <person name="Zhu D."/>
            <person name="Lee S."/>
            <person name="Bess C."/>
            <person name="Blankenburg K."/>
            <person name="Forbes L."/>
            <person name="Fu Q."/>
            <person name="Gubbala S."/>
            <person name="Hirani K."/>
            <person name="Jayaseelan J.C."/>
            <person name="Lara F."/>
            <person name="Munidasa M."/>
            <person name="Palculict T."/>
            <person name="Patil S."/>
            <person name="Pu L.-L."/>
            <person name="Saada N."/>
            <person name="Tang L."/>
            <person name="Weissenberger G."/>
            <person name="Zhu Y."/>
            <person name="Hemphill L."/>
            <person name="Shang Y."/>
            <person name="Youmans B."/>
            <person name="Ayvaz T."/>
            <person name="Ross M."/>
            <person name="Santibanez J."/>
            <person name="Aqrawi P."/>
            <person name="Gross S."/>
            <person name="Joshi V."/>
            <person name="Fowler G."/>
            <person name="Nazareth L."/>
            <person name="Reid J."/>
            <person name="Worley K."/>
            <person name="Petrosino J."/>
            <person name="Highlander S."/>
            <person name="Gibbs R."/>
        </authorList>
    </citation>
    <scope>NUCLEOTIDE SEQUENCE [LARGE SCALE GENOMIC DNA]</scope>
    <source>
        <strain evidence="1 2">9715</strain>
    </source>
</reference>
<comment type="caution">
    <text evidence="1">The sequence shown here is derived from an EMBL/GenBank/DDBJ whole genome shotgun (WGS) entry which is preliminary data.</text>
</comment>
<dbReference type="HOGENOM" id="CLU_3170720_0_0_4"/>
<dbReference type="AlphaFoldDB" id="G4CRL9"/>
<dbReference type="STRING" id="1030841.HMPREF9370_1729"/>
<accession>G4CRL9</accession>
<evidence type="ECO:0000313" key="1">
    <source>
        <dbReference type="EMBL" id="EGZ45170.1"/>
    </source>
</evidence>
<evidence type="ECO:0000313" key="2">
    <source>
        <dbReference type="Proteomes" id="UP000005336"/>
    </source>
</evidence>
<name>G4CRL9_9NEIS</name>
<proteinExistence type="predicted"/>
<sequence>MLLQVLQQMTEININKKTNRHSFSLTCVAVRLHYAFVNDNSRSEGSL</sequence>
<protein>
    <submittedName>
        <fullName evidence="1">Uncharacterized protein</fullName>
    </submittedName>
</protein>